<reference evidence="5 6" key="1">
    <citation type="journal article" date="2014" name="Int. J. Syst. Evol. Microbiol.">
        <title>Phaeodactylibacter xiamenensis gen. nov., sp. nov., a member of the family Saprospiraceae isolated from the marine alga Phaeodactylum tricornutum.</title>
        <authorList>
            <person name="Chen Z.Jr."/>
            <person name="Lei X."/>
            <person name="Lai Q."/>
            <person name="Li Y."/>
            <person name="Zhang B."/>
            <person name="Zhang J."/>
            <person name="Zhang H."/>
            <person name="Yang L."/>
            <person name="Zheng W."/>
            <person name="Tian Y."/>
            <person name="Yu Z."/>
            <person name="Xu H.Jr."/>
            <person name="Zheng T."/>
        </authorList>
    </citation>
    <scope>NUCLEOTIDE SEQUENCE [LARGE SCALE GENOMIC DNA]</scope>
    <source>
        <strain evidence="5 6">KD52</strain>
    </source>
</reference>
<dbReference type="PANTHER" id="PTHR34535">
    <property type="entry name" value="HYDROGENASE MATURATION FACTOR HYPA"/>
    <property type="match status" value="1"/>
</dbReference>
<protein>
    <recommendedName>
        <fullName evidence="4">Hydrogenase maturation factor HypA</fullName>
    </recommendedName>
</protein>
<dbReference type="PIRSF" id="PIRSF004761">
    <property type="entry name" value="Hydrgn_mat_HypA"/>
    <property type="match status" value="1"/>
</dbReference>
<dbReference type="STRING" id="1524460.IX84_26665"/>
<feature type="binding site" evidence="4">
    <location>
        <position position="2"/>
    </location>
    <ligand>
        <name>Ni(2+)</name>
        <dbReference type="ChEBI" id="CHEBI:49786"/>
    </ligand>
</feature>
<accession>A0A098S0J9</accession>
<organism evidence="5 6">
    <name type="scientific">Phaeodactylibacter xiamenensis</name>
    <dbReference type="NCBI Taxonomy" id="1524460"/>
    <lineage>
        <taxon>Bacteria</taxon>
        <taxon>Pseudomonadati</taxon>
        <taxon>Bacteroidota</taxon>
        <taxon>Saprospiria</taxon>
        <taxon>Saprospirales</taxon>
        <taxon>Haliscomenobacteraceae</taxon>
        <taxon>Phaeodactylibacter</taxon>
    </lineage>
</organism>
<feature type="binding site" evidence="4">
    <location>
        <position position="89"/>
    </location>
    <ligand>
        <name>Zn(2+)</name>
        <dbReference type="ChEBI" id="CHEBI:29105"/>
    </ligand>
</feature>
<evidence type="ECO:0000313" key="6">
    <source>
        <dbReference type="Proteomes" id="UP000029736"/>
    </source>
</evidence>
<dbReference type="Pfam" id="PF01155">
    <property type="entry name" value="HypA"/>
    <property type="match status" value="1"/>
</dbReference>
<dbReference type="GO" id="GO:0016151">
    <property type="term" value="F:nickel cation binding"/>
    <property type="evidence" value="ECO:0007669"/>
    <property type="project" value="UniProtKB-UniRule"/>
</dbReference>
<dbReference type="RefSeq" id="WP_044227709.1">
    <property type="nucleotide sequence ID" value="NZ_CAKZLC010000339.1"/>
</dbReference>
<evidence type="ECO:0000256" key="3">
    <source>
        <dbReference type="ARBA" id="ARBA00022833"/>
    </source>
</evidence>
<dbReference type="HAMAP" id="MF_00213">
    <property type="entry name" value="HypA_HybF"/>
    <property type="match status" value="1"/>
</dbReference>
<comment type="caution">
    <text evidence="5">The sequence shown here is derived from an EMBL/GenBank/DDBJ whole genome shotgun (WGS) entry which is preliminary data.</text>
</comment>
<keyword evidence="3 4" id="KW-0862">Zinc</keyword>
<sequence length="125" mass="13497">MHEMSIALGVVDIAEKAFRESGASRIESITLQIGALAGVQLESLYFVWPSAVAGTALEGADRIIESTDGQAVCLECEQPFALKHHFDACPHCNSYFKNIIAGKELNVKSMAFIMDESPQPAPSNN</sequence>
<dbReference type="EMBL" id="JPOS01000084">
    <property type="protein sequence ID" value="KGE85666.1"/>
    <property type="molecule type" value="Genomic_DNA"/>
</dbReference>
<comment type="function">
    <text evidence="4">Involved in the maturation of [NiFe] hydrogenases. Required for nickel insertion into the metal center of the hydrogenase.</text>
</comment>
<dbReference type="GO" id="GO:0051604">
    <property type="term" value="P:protein maturation"/>
    <property type="evidence" value="ECO:0007669"/>
    <property type="project" value="InterPro"/>
</dbReference>
<evidence type="ECO:0000256" key="2">
    <source>
        <dbReference type="ARBA" id="ARBA00022723"/>
    </source>
</evidence>
<dbReference type="Proteomes" id="UP000029736">
    <property type="component" value="Unassembled WGS sequence"/>
</dbReference>
<feature type="binding site" evidence="4">
    <location>
        <position position="76"/>
    </location>
    <ligand>
        <name>Zn(2+)</name>
        <dbReference type="ChEBI" id="CHEBI:29105"/>
    </ligand>
</feature>
<feature type="binding site" evidence="4">
    <location>
        <position position="92"/>
    </location>
    <ligand>
        <name>Zn(2+)</name>
        <dbReference type="ChEBI" id="CHEBI:29105"/>
    </ligand>
</feature>
<keyword evidence="1 4" id="KW-0533">Nickel</keyword>
<dbReference type="GO" id="GO:0008270">
    <property type="term" value="F:zinc ion binding"/>
    <property type="evidence" value="ECO:0007669"/>
    <property type="project" value="UniProtKB-UniRule"/>
</dbReference>
<dbReference type="Gene3D" id="3.30.2320.80">
    <property type="match status" value="1"/>
</dbReference>
<dbReference type="PANTHER" id="PTHR34535:SF3">
    <property type="entry name" value="HYDROGENASE MATURATION FACTOR HYPA"/>
    <property type="match status" value="1"/>
</dbReference>
<name>A0A098S0J9_9BACT</name>
<feature type="binding site" evidence="4">
    <location>
        <position position="73"/>
    </location>
    <ligand>
        <name>Zn(2+)</name>
        <dbReference type="ChEBI" id="CHEBI:29105"/>
    </ligand>
</feature>
<comment type="similarity">
    <text evidence="4">Belongs to the HypA/HybF family.</text>
</comment>
<evidence type="ECO:0000313" key="5">
    <source>
        <dbReference type="EMBL" id="KGE85666.1"/>
    </source>
</evidence>
<evidence type="ECO:0000256" key="4">
    <source>
        <dbReference type="HAMAP-Rule" id="MF_00213"/>
    </source>
</evidence>
<gene>
    <name evidence="4" type="primary">hypA</name>
    <name evidence="5" type="ORF">IX84_26665</name>
</gene>
<proteinExistence type="inferred from homology"/>
<dbReference type="AlphaFoldDB" id="A0A098S0J9"/>
<keyword evidence="2 4" id="KW-0479">Metal-binding</keyword>
<evidence type="ECO:0000256" key="1">
    <source>
        <dbReference type="ARBA" id="ARBA00022596"/>
    </source>
</evidence>
<keyword evidence="6" id="KW-1185">Reference proteome</keyword>
<dbReference type="OrthoDB" id="9800361at2"/>
<dbReference type="InterPro" id="IPR000688">
    <property type="entry name" value="HypA/HybF"/>
</dbReference>